<dbReference type="Gene3D" id="1.25.40.1010">
    <property type="match status" value="1"/>
</dbReference>
<dbReference type="Gene3D" id="1.25.40.1040">
    <property type="match status" value="1"/>
</dbReference>
<dbReference type="SUPFAM" id="SSF48452">
    <property type="entry name" value="TPR-like"/>
    <property type="match status" value="2"/>
</dbReference>
<dbReference type="FunFam" id="1.25.40.1040:FF:000009">
    <property type="entry name" value="N-acetyltransferase subunit Nat1"/>
    <property type="match status" value="1"/>
</dbReference>
<dbReference type="PANTHER" id="PTHR22767:SF2">
    <property type="entry name" value="N(ALPHA)-ACETYLTRANSFERASE 15_16, ISOFORM A"/>
    <property type="match status" value="1"/>
</dbReference>
<dbReference type="VEuPathDB" id="TriTrypDB:TcCL_ESM08224"/>
<dbReference type="PROSITE" id="PS50005">
    <property type="entry name" value="TPR"/>
    <property type="match status" value="1"/>
</dbReference>
<dbReference type="VEuPathDB" id="TriTrypDB:TcG_01250"/>
<keyword evidence="4" id="KW-0808">Transferase</keyword>
<comment type="caution">
    <text evidence="4">The sequence shown here is derived from an EMBL/GenBank/DDBJ whole genome shotgun (WGS) entry which is preliminary data.</text>
</comment>
<evidence type="ECO:0000313" key="4">
    <source>
        <dbReference type="EMBL" id="PWU84762.1"/>
    </source>
</evidence>
<protein>
    <submittedName>
        <fullName evidence="4">Putative N-acetyltransferase subunit Nat1</fullName>
    </submittedName>
</protein>
<dbReference type="GO" id="GO:0016740">
    <property type="term" value="F:transferase activity"/>
    <property type="evidence" value="ECO:0007669"/>
    <property type="project" value="UniProtKB-KW"/>
</dbReference>
<name>A0A2V2UNR1_TRYCR</name>
<dbReference type="Pfam" id="PF12569">
    <property type="entry name" value="NatA_aux_su"/>
    <property type="match status" value="1"/>
</dbReference>
<accession>A0A2V2UNR1</accession>
<feature type="repeat" description="TPR" evidence="3">
    <location>
        <begin position="77"/>
        <end position="110"/>
    </location>
</feature>
<dbReference type="VEuPathDB" id="TriTrypDB:ECC02_003923"/>
<dbReference type="Pfam" id="PF00515">
    <property type="entry name" value="TPR_1"/>
    <property type="match status" value="1"/>
</dbReference>
<keyword evidence="1" id="KW-0677">Repeat</keyword>
<dbReference type="EMBL" id="PRFA01000204">
    <property type="protein sequence ID" value="PWU84762.1"/>
    <property type="molecule type" value="Genomic_DNA"/>
</dbReference>
<dbReference type="VEuPathDB" id="TriTrypDB:TCDM_01100"/>
<dbReference type="VEuPathDB" id="TriTrypDB:TcBrA4_0004490"/>
<dbReference type="PANTHER" id="PTHR22767">
    <property type="entry name" value="N-TERMINAL ACETYLTRANSFERASE-RELATED"/>
    <property type="match status" value="1"/>
</dbReference>
<evidence type="ECO:0000256" key="2">
    <source>
        <dbReference type="ARBA" id="ARBA00022803"/>
    </source>
</evidence>
<dbReference type="VEuPathDB" id="TriTrypDB:TcG_01251"/>
<gene>
    <name evidence="4" type="ORF">C4B63_204g13</name>
</gene>
<keyword evidence="2 3" id="KW-0802">TPR repeat</keyword>
<dbReference type="InterPro" id="IPR019734">
    <property type="entry name" value="TPR_rpt"/>
</dbReference>
<dbReference type="VEuPathDB" id="TriTrypDB:TcCLB.504163.110"/>
<organism evidence="4 5">
    <name type="scientific">Trypanosoma cruzi</name>
    <dbReference type="NCBI Taxonomy" id="5693"/>
    <lineage>
        <taxon>Eukaryota</taxon>
        <taxon>Discoba</taxon>
        <taxon>Euglenozoa</taxon>
        <taxon>Kinetoplastea</taxon>
        <taxon>Metakinetoplastina</taxon>
        <taxon>Trypanosomatida</taxon>
        <taxon>Trypanosomatidae</taxon>
        <taxon>Trypanosoma</taxon>
        <taxon>Schizotrypanum</taxon>
    </lineage>
</organism>
<dbReference type="SMART" id="SM00028">
    <property type="entry name" value="TPR"/>
    <property type="match status" value="4"/>
</dbReference>
<evidence type="ECO:0000256" key="1">
    <source>
        <dbReference type="ARBA" id="ARBA00022737"/>
    </source>
</evidence>
<sequence>MTVVLPPAQQKIFEKLGCEFDAREYAKALRCADAILAVIPSHADTIAMRGLTLHHLDRREEGHLAIKEAIELNIHSTMAWHSLGMCHRAEKNYPEAIKAFKQAHQTDPTNANVLRDLSSVCVQVRDWEQFVETRQKMVTLKAGVRANWVALSCGHRMMGHTELAAAVIDVMTSIMDAGENLVEKSEVFLYLVELELSHNAPARALELLKKHDAEIVDEEEKILLRAKAHALLGQKTEAEKRYMELIGRGLSEADCIAAIAQLRKIPIDAHRCPKRDEGKYLEILQQVLNAYPKCDYARRRILDFIPIEEFKKRLCEYASTFIIKMIPSLFSVLKSLYKDPKRAKQIGEVFLEWESEIQRNDFSSFGGKANPSFLLWIWMYLSSHHCRLRDFDQALHYINLAIGHTPTVELLYLMKAKILERNQQFDEAAMNADKARQLDLQDKYLNSKAAKYFFRANRIEEAEARMQLFYKASAVPGDTYLTALDSQCAWYEREVGDAFFRRGDYISALANYLMYEEHHMRNHVELLDFHNYVFRRCTMRSWFDVLARDDDLNGNIFFLKLCPRIVRTYMKIHEEGEEIVRTKHIPRPELELCSDVEENKHLKQLRKEYYLDTVDISNPLQKAERYLLPYLSHNLFSTEAHLLAFEFYTMLRKPLLVAREVLALAKLKCALTADHIAQFERQLFSEIAPQMDPRVKKLIDEVLASAWEKIRE</sequence>
<dbReference type="GO" id="GO:0005737">
    <property type="term" value="C:cytoplasm"/>
    <property type="evidence" value="ECO:0007669"/>
    <property type="project" value="TreeGrafter"/>
</dbReference>
<evidence type="ECO:0000256" key="3">
    <source>
        <dbReference type="PROSITE-ProRule" id="PRU00339"/>
    </source>
</evidence>
<dbReference type="VEuPathDB" id="TriTrypDB:BCY84_16229"/>
<dbReference type="VEuPathDB" id="TriTrypDB:C3747_73g91"/>
<dbReference type="Proteomes" id="UP000246121">
    <property type="component" value="Unassembled WGS sequence"/>
</dbReference>
<evidence type="ECO:0000313" key="5">
    <source>
        <dbReference type="Proteomes" id="UP000246121"/>
    </source>
</evidence>
<dbReference type="PIRSF" id="PIRSF000422">
    <property type="entry name" value="N-terminal-AcTrfase-A_aux_su"/>
    <property type="match status" value="1"/>
</dbReference>
<reference evidence="4 5" key="1">
    <citation type="journal article" date="2018" name="Microb. Genom.">
        <title>Expanding an expanded genome: long-read sequencing of Trypanosoma cruzi.</title>
        <authorList>
            <person name="Berna L."/>
            <person name="Rodriguez M."/>
            <person name="Chiribao M.L."/>
            <person name="Parodi-Talice A."/>
            <person name="Pita S."/>
            <person name="Rijo G."/>
            <person name="Alvarez-Valin F."/>
            <person name="Robello C."/>
        </authorList>
    </citation>
    <scope>NUCLEOTIDE SEQUENCE [LARGE SCALE GENOMIC DNA]</scope>
    <source>
        <strain evidence="4 5">Dm28c</strain>
    </source>
</reference>
<proteinExistence type="predicted"/>
<dbReference type="VEuPathDB" id="TriTrypDB:C4B63_204g13"/>
<dbReference type="VEuPathDB" id="TriTrypDB:Tc_MARK_8576"/>
<dbReference type="VEuPathDB" id="TriTrypDB:TcCLB.510301.80"/>
<dbReference type="AlphaFoldDB" id="A0A2V2UNR1"/>
<dbReference type="VEuPathDB" id="TriTrypDB:TCSYLVIO_010020"/>
<dbReference type="InterPro" id="IPR011990">
    <property type="entry name" value="TPR-like_helical_dom_sf"/>
</dbReference>
<dbReference type="InterPro" id="IPR021183">
    <property type="entry name" value="NatA_aux_su"/>
</dbReference>
<dbReference type="VEuPathDB" id="TriTrypDB:TcYC6_0079440"/>